<dbReference type="Pfam" id="PF06078">
    <property type="entry name" value="DUF937"/>
    <property type="match status" value="1"/>
</dbReference>
<gene>
    <name evidence="1" type="ORF">GRI43_06950</name>
</gene>
<dbReference type="AlphaFoldDB" id="A0A6I4V231"/>
<proteinExistence type="predicted"/>
<keyword evidence="2" id="KW-1185">Reference proteome</keyword>
<dbReference type="EMBL" id="WTYP01000001">
    <property type="protein sequence ID" value="MXP47126.1"/>
    <property type="molecule type" value="Genomic_DNA"/>
</dbReference>
<sequence length="167" mass="15890">MSLAQMLQQSGVIESMAGELGIDPQTAKVGAGALLPAIVAGMGRSATGGAATSDPLGGLGGLAGAILGGGGGNMLDAVLGQSPTPTQQGNDILGTIFGSKDVSRGVAGEVAALTGIDEAILKKMLPILAMAAAGYMAKNAAGGGAQQQGGGALGGILGSIVTGMMTR</sequence>
<dbReference type="Proteomes" id="UP000471435">
    <property type="component" value="Unassembled WGS sequence"/>
</dbReference>
<dbReference type="RefSeq" id="WP_160730281.1">
    <property type="nucleotide sequence ID" value="NZ_CANLWR010000001.1"/>
</dbReference>
<reference evidence="1 2" key="1">
    <citation type="submission" date="2019-12" db="EMBL/GenBank/DDBJ databases">
        <title>Genomic-based taxomic classification of the family Erythrobacteraceae.</title>
        <authorList>
            <person name="Xu L."/>
        </authorList>
    </citation>
    <scope>NUCLEOTIDE SEQUENCE [LARGE SCALE GENOMIC DNA]</scope>
    <source>
        <strain evidence="1 2">SW-109</strain>
    </source>
</reference>
<comment type="caution">
    <text evidence="1">The sequence shown here is derived from an EMBL/GenBank/DDBJ whole genome shotgun (WGS) entry which is preliminary data.</text>
</comment>
<accession>A0A6I4V231</accession>
<organism evidence="1 2">
    <name type="scientific">Pontixanthobacter luteolus</name>
    <dbReference type="NCBI Taxonomy" id="295089"/>
    <lineage>
        <taxon>Bacteria</taxon>
        <taxon>Pseudomonadati</taxon>
        <taxon>Pseudomonadota</taxon>
        <taxon>Alphaproteobacteria</taxon>
        <taxon>Sphingomonadales</taxon>
        <taxon>Erythrobacteraceae</taxon>
        <taxon>Pontixanthobacter</taxon>
    </lineage>
</organism>
<evidence type="ECO:0000313" key="1">
    <source>
        <dbReference type="EMBL" id="MXP47126.1"/>
    </source>
</evidence>
<name>A0A6I4V231_9SPHN</name>
<dbReference type="OrthoDB" id="5526542at2"/>
<evidence type="ECO:0000313" key="2">
    <source>
        <dbReference type="Proteomes" id="UP000471435"/>
    </source>
</evidence>
<protein>
    <submittedName>
        <fullName evidence="1">DUF937 domain-containing protein</fullName>
    </submittedName>
</protein>
<dbReference type="InterPro" id="IPR009282">
    <property type="entry name" value="DUF937"/>
</dbReference>